<gene>
    <name evidence="1" type="ORF">O6P43_029060</name>
</gene>
<name>A0AAD7L132_QUISA</name>
<sequence length="107" mass="12311">IHNNQKMHSIKKKMEEYCQGHKSTNNYGAMPMSPRLPSRPACTCSNRPGSVQCMRHGYALPGERFRRNNTSNKEVLRRALTPPTRPLSLRWWNFQPSPSRLSNMSVA</sequence>
<dbReference type="EMBL" id="JARAOO010000012">
    <property type="protein sequence ID" value="KAJ7948610.1"/>
    <property type="molecule type" value="Genomic_DNA"/>
</dbReference>
<organism evidence="1 2">
    <name type="scientific">Quillaja saponaria</name>
    <name type="common">Soap bark tree</name>
    <dbReference type="NCBI Taxonomy" id="32244"/>
    <lineage>
        <taxon>Eukaryota</taxon>
        <taxon>Viridiplantae</taxon>
        <taxon>Streptophyta</taxon>
        <taxon>Embryophyta</taxon>
        <taxon>Tracheophyta</taxon>
        <taxon>Spermatophyta</taxon>
        <taxon>Magnoliopsida</taxon>
        <taxon>eudicotyledons</taxon>
        <taxon>Gunneridae</taxon>
        <taxon>Pentapetalae</taxon>
        <taxon>rosids</taxon>
        <taxon>fabids</taxon>
        <taxon>Fabales</taxon>
        <taxon>Quillajaceae</taxon>
        <taxon>Quillaja</taxon>
    </lineage>
</organism>
<protein>
    <submittedName>
        <fullName evidence="1">Uncharacterized protein</fullName>
    </submittedName>
</protein>
<proteinExistence type="predicted"/>
<dbReference type="AlphaFoldDB" id="A0AAD7L132"/>
<dbReference type="Proteomes" id="UP001163823">
    <property type="component" value="Chromosome 12"/>
</dbReference>
<evidence type="ECO:0000313" key="1">
    <source>
        <dbReference type="EMBL" id="KAJ7948610.1"/>
    </source>
</evidence>
<feature type="non-terminal residue" evidence="1">
    <location>
        <position position="1"/>
    </location>
</feature>
<comment type="caution">
    <text evidence="1">The sequence shown here is derived from an EMBL/GenBank/DDBJ whole genome shotgun (WGS) entry which is preliminary data.</text>
</comment>
<keyword evidence="2" id="KW-1185">Reference proteome</keyword>
<accession>A0AAD7L132</accession>
<dbReference type="KEGG" id="qsa:O6P43_029060"/>
<reference evidence="1" key="1">
    <citation type="journal article" date="2023" name="Science">
        <title>Elucidation of the pathway for biosynthesis of saponin adjuvants from the soapbark tree.</title>
        <authorList>
            <person name="Reed J."/>
            <person name="Orme A."/>
            <person name="El-Demerdash A."/>
            <person name="Owen C."/>
            <person name="Martin L.B.B."/>
            <person name="Misra R.C."/>
            <person name="Kikuchi S."/>
            <person name="Rejzek M."/>
            <person name="Martin A.C."/>
            <person name="Harkess A."/>
            <person name="Leebens-Mack J."/>
            <person name="Louveau T."/>
            <person name="Stephenson M.J."/>
            <person name="Osbourn A."/>
        </authorList>
    </citation>
    <scope>NUCLEOTIDE SEQUENCE</scope>
    <source>
        <strain evidence="1">S10</strain>
    </source>
</reference>
<evidence type="ECO:0000313" key="2">
    <source>
        <dbReference type="Proteomes" id="UP001163823"/>
    </source>
</evidence>